<evidence type="ECO:0000259" key="5">
    <source>
        <dbReference type="Pfam" id="PF16327"/>
    </source>
</evidence>
<feature type="transmembrane region" description="Helical" evidence="3">
    <location>
        <begin position="374"/>
        <end position="392"/>
    </location>
</feature>
<dbReference type="Pfam" id="PF01578">
    <property type="entry name" value="Cytochrom_C_asm"/>
    <property type="match status" value="1"/>
</dbReference>
<feature type="transmembrane region" description="Helical" evidence="3">
    <location>
        <begin position="130"/>
        <end position="148"/>
    </location>
</feature>
<evidence type="ECO:0000259" key="4">
    <source>
        <dbReference type="Pfam" id="PF01578"/>
    </source>
</evidence>
<keyword evidence="3" id="KW-0472">Membrane</keyword>
<feature type="domain" description="Cytochrome c-type biogenesis protein CcmF C-terminal" evidence="5">
    <location>
        <begin position="362"/>
        <end position="542"/>
    </location>
</feature>
<dbReference type="InterPro" id="IPR032523">
    <property type="entry name" value="CcmF_C"/>
</dbReference>
<dbReference type="RefSeq" id="WP_234861330.1">
    <property type="nucleotide sequence ID" value="NZ_JAKEVZ010000006.1"/>
</dbReference>
<feature type="transmembrane region" description="Helical" evidence="3">
    <location>
        <begin position="231"/>
        <end position="252"/>
    </location>
</feature>
<feature type="transmembrane region" description="Helical" evidence="3">
    <location>
        <begin position="332"/>
        <end position="354"/>
    </location>
</feature>
<dbReference type="PRINTS" id="PR01410">
    <property type="entry name" value="CCBIOGENESIS"/>
</dbReference>
<dbReference type="InterPro" id="IPR003567">
    <property type="entry name" value="Cyt_c_biogenesis"/>
</dbReference>
<feature type="domain" description="Cytochrome c assembly protein" evidence="4">
    <location>
        <begin position="101"/>
        <end position="318"/>
    </location>
</feature>
<feature type="transmembrane region" description="Helical" evidence="3">
    <location>
        <begin position="201"/>
        <end position="219"/>
    </location>
</feature>
<evidence type="ECO:0000256" key="2">
    <source>
        <dbReference type="ARBA" id="ARBA00022748"/>
    </source>
</evidence>
<feature type="transmembrane region" description="Helical" evidence="3">
    <location>
        <begin position="12"/>
        <end position="29"/>
    </location>
</feature>
<accession>A0ABS9BUG9</accession>
<feature type="transmembrane region" description="Helical" evidence="3">
    <location>
        <begin position="300"/>
        <end position="320"/>
    </location>
</feature>
<evidence type="ECO:0000256" key="1">
    <source>
        <dbReference type="ARBA" id="ARBA00009186"/>
    </source>
</evidence>
<feature type="transmembrane region" description="Helical" evidence="3">
    <location>
        <begin position="101"/>
        <end position="118"/>
    </location>
</feature>
<proteinExistence type="inferred from homology"/>
<protein>
    <submittedName>
        <fullName evidence="6">Cytochrome c biogenesis protein CcsA</fullName>
    </submittedName>
</protein>
<comment type="similarity">
    <text evidence="1">Belongs to the CcmF/CycK/Ccl1/NrfE/CcsA family.</text>
</comment>
<organism evidence="6 7">
    <name type="scientific">Mariniradius sediminis</name>
    <dbReference type="NCBI Taxonomy" id="2909237"/>
    <lineage>
        <taxon>Bacteria</taxon>
        <taxon>Pseudomonadati</taxon>
        <taxon>Bacteroidota</taxon>
        <taxon>Cytophagia</taxon>
        <taxon>Cytophagales</taxon>
        <taxon>Cyclobacteriaceae</taxon>
        <taxon>Mariniradius</taxon>
    </lineage>
</organism>
<feature type="transmembrane region" description="Helical" evidence="3">
    <location>
        <begin position="49"/>
        <end position="69"/>
    </location>
</feature>
<keyword evidence="3" id="KW-0812">Transmembrane</keyword>
<feature type="transmembrane region" description="Helical" evidence="3">
    <location>
        <begin position="480"/>
        <end position="504"/>
    </location>
</feature>
<evidence type="ECO:0000256" key="3">
    <source>
        <dbReference type="SAM" id="Phobius"/>
    </source>
</evidence>
<keyword evidence="3" id="KW-1133">Transmembrane helix</keyword>
<comment type="caution">
    <text evidence="6">The sequence shown here is derived from an EMBL/GenBank/DDBJ whole genome shotgun (WGS) entry which is preliminary data.</text>
</comment>
<feature type="transmembrane region" description="Helical" evidence="3">
    <location>
        <begin position="810"/>
        <end position="827"/>
    </location>
</feature>
<feature type="transmembrane region" description="Helical" evidence="3">
    <location>
        <begin position="456"/>
        <end position="474"/>
    </location>
</feature>
<gene>
    <name evidence="6" type="primary">ccsA</name>
    <name evidence="6" type="ORF">L0U89_09695</name>
</gene>
<dbReference type="Pfam" id="PF16327">
    <property type="entry name" value="CcmF_C"/>
    <property type="match status" value="1"/>
</dbReference>
<dbReference type="InterPro" id="IPR002541">
    <property type="entry name" value="Cyt_c_assembly"/>
</dbReference>
<keyword evidence="7" id="KW-1185">Reference proteome</keyword>
<dbReference type="Proteomes" id="UP001201449">
    <property type="component" value="Unassembled WGS sequence"/>
</dbReference>
<dbReference type="EMBL" id="JAKEVZ010000006">
    <property type="protein sequence ID" value="MCF1751342.1"/>
    <property type="molecule type" value="Genomic_DNA"/>
</dbReference>
<sequence length="844" mass="95351">MINTFVGNLGHFAVIVSFVSSLVTAFAYYQYIKATELEKANWRRFSRSFFYIHAVASVTVAFALFEIIYNHRFEYFYAYSHSSKALPVHYMISSFWEGQEGAFILWIFWNVVLGLVLIHTNKFWEGPVMIVFSLVQAFLVSMILGVVIGDLKIGSSPFILLRDMMDAPIFEMNPDFVPEDGTGLNPLLQNIWMVIHPPTLFLGYASTLVPFAFLMGGLATKKYTEWVRPALPWAQFSAMILGMGIIMGAYWAYVTLNFGGYWNWDPVENAVYVPWLIMVAAIHTMITFKKSSTALKSSIVLVIASFVLVLYATFLVRSGVLGDSSVHSFTDLGLSGQLLIYMLFFLFVAIFLAAKNWKHIPTSEKEASVYSREFWIFIGATTLALMAFQVILPTSIPVWNALVESFGGISNLAPPADQIGFYTKFQLWFAVAVALLTAVGQFFWWNKMDSKALREALVTPYVISVVLSAIIIITGKVFDITYIIVVLAGTFTIVANATILIRLLKKSSFKLAGGSLAHIGLGMILIGVMFSSGYSEVISYNMSGLTYSNSWEDEMNKEHVLLWINKPTQIKDYTAIYRGRQKKVVGVPGYVNVNLMESTGNVNEAVALNDIEKNGKTYFKKGDTLKIVLEENDYFQIDYYQNDELKFTLNPMSQFNSSMGLISSPDSKRYLTKDLYTFVSAINDFEDPEWKEDEIFEVSPGEQFFIADFVTQFEGAEVLKEIDGMQLNDGDIAVRANLSVMDYDIEKKLQPVFIIRGNQVGKIPAIDNELGVKVELENILPEQNKFSFKVNRYQKDYVVLKAILKPQINILWIGTIIMLIGFTVAIYRRYDEFSKMRDKGLEGS</sequence>
<evidence type="ECO:0000313" key="6">
    <source>
        <dbReference type="EMBL" id="MCF1751342.1"/>
    </source>
</evidence>
<keyword evidence="2" id="KW-0201">Cytochrome c-type biogenesis</keyword>
<feature type="transmembrane region" description="Helical" evidence="3">
    <location>
        <begin position="272"/>
        <end position="288"/>
    </location>
</feature>
<evidence type="ECO:0000313" key="7">
    <source>
        <dbReference type="Proteomes" id="UP001201449"/>
    </source>
</evidence>
<name>A0ABS9BUG9_9BACT</name>
<feature type="transmembrane region" description="Helical" evidence="3">
    <location>
        <begin position="425"/>
        <end position="444"/>
    </location>
</feature>
<dbReference type="PANTHER" id="PTHR43653:SF1">
    <property type="entry name" value="CYTOCHROME C-TYPE BIOGENESIS PROTEIN CCMF"/>
    <property type="match status" value="1"/>
</dbReference>
<reference evidence="6 7" key="1">
    <citation type="submission" date="2022-01" db="EMBL/GenBank/DDBJ databases">
        <title>Mariniradius saccharolyticus sp. nov., isolated from sediment of a river.</title>
        <authorList>
            <person name="Liu H."/>
        </authorList>
    </citation>
    <scope>NUCLEOTIDE SEQUENCE [LARGE SCALE GENOMIC DNA]</scope>
    <source>
        <strain evidence="6 7">RY-2</strain>
    </source>
</reference>
<feature type="transmembrane region" description="Helical" evidence="3">
    <location>
        <begin position="516"/>
        <end position="534"/>
    </location>
</feature>
<dbReference type="PANTHER" id="PTHR43653">
    <property type="entry name" value="CYTOCHROME C ASSEMBLY PROTEIN-RELATED"/>
    <property type="match status" value="1"/>
</dbReference>